<evidence type="ECO:0000313" key="3">
    <source>
        <dbReference type="Proteomes" id="UP000184532"/>
    </source>
</evidence>
<gene>
    <name evidence="2" type="ORF">SAMN04488116_0755</name>
</gene>
<dbReference type="STRING" id="570519.SAMN04488116_0755"/>
<organism evidence="2 3">
    <name type="scientific">Flagellimonas flava</name>
    <dbReference type="NCBI Taxonomy" id="570519"/>
    <lineage>
        <taxon>Bacteria</taxon>
        <taxon>Pseudomonadati</taxon>
        <taxon>Bacteroidota</taxon>
        <taxon>Flavobacteriia</taxon>
        <taxon>Flavobacteriales</taxon>
        <taxon>Flavobacteriaceae</taxon>
        <taxon>Flagellimonas</taxon>
    </lineage>
</organism>
<keyword evidence="1" id="KW-0812">Transmembrane</keyword>
<feature type="transmembrane region" description="Helical" evidence="1">
    <location>
        <begin position="6"/>
        <end position="31"/>
    </location>
</feature>
<keyword evidence="3" id="KW-1185">Reference proteome</keyword>
<proteinExistence type="predicted"/>
<keyword evidence="1" id="KW-0472">Membrane</keyword>
<evidence type="ECO:0000256" key="1">
    <source>
        <dbReference type="SAM" id="Phobius"/>
    </source>
</evidence>
<dbReference type="EMBL" id="FQWL01000001">
    <property type="protein sequence ID" value="SHG28543.1"/>
    <property type="molecule type" value="Genomic_DNA"/>
</dbReference>
<dbReference type="RefSeq" id="WP_073176541.1">
    <property type="nucleotide sequence ID" value="NZ_FQWL01000001.1"/>
</dbReference>
<evidence type="ECO:0000313" key="2">
    <source>
        <dbReference type="EMBL" id="SHG28543.1"/>
    </source>
</evidence>
<name>A0A1M5IL95_9FLAO</name>
<reference evidence="3" key="1">
    <citation type="submission" date="2016-11" db="EMBL/GenBank/DDBJ databases">
        <authorList>
            <person name="Varghese N."/>
            <person name="Submissions S."/>
        </authorList>
    </citation>
    <scope>NUCLEOTIDE SEQUENCE [LARGE SCALE GENOMIC DNA]</scope>
    <source>
        <strain evidence="3">DSM 22638</strain>
    </source>
</reference>
<keyword evidence="1" id="KW-1133">Transmembrane helix</keyword>
<protein>
    <submittedName>
        <fullName evidence="2">Uncharacterized protein</fullName>
    </submittedName>
</protein>
<dbReference type="AlphaFoldDB" id="A0A1M5IL95"/>
<accession>A0A1M5IL95</accession>
<dbReference type="Proteomes" id="UP000184532">
    <property type="component" value="Unassembled WGS sequence"/>
</dbReference>
<sequence length="59" mass="6848">MKKKYISYFVILILIGIAMNYVGIFGVIIWGMSKQIEMDKRYGLYHEANGFTLLVEKSL</sequence>